<reference evidence="4" key="1">
    <citation type="journal article" date="2019" name="Int. J. Syst. Evol. Microbiol.">
        <title>The Global Catalogue of Microorganisms (GCM) 10K type strain sequencing project: providing services to taxonomists for standard genome sequencing and annotation.</title>
        <authorList>
            <consortium name="The Broad Institute Genomics Platform"/>
            <consortium name="The Broad Institute Genome Sequencing Center for Infectious Disease"/>
            <person name="Wu L."/>
            <person name="Ma J."/>
        </authorList>
    </citation>
    <scope>NUCLEOTIDE SEQUENCE [LARGE SCALE GENOMIC DNA]</scope>
    <source>
        <strain evidence="4">CCUG 53270</strain>
    </source>
</reference>
<evidence type="ECO:0000313" key="4">
    <source>
        <dbReference type="Proteomes" id="UP001597180"/>
    </source>
</evidence>
<dbReference type="CDD" id="cd08899">
    <property type="entry name" value="SRPBCC_CalC_Aha1-like_6"/>
    <property type="match status" value="1"/>
</dbReference>
<evidence type="ECO:0000256" key="1">
    <source>
        <dbReference type="ARBA" id="ARBA00006817"/>
    </source>
</evidence>
<comment type="similarity">
    <text evidence="1">Belongs to the AHA1 family.</text>
</comment>
<proteinExistence type="inferred from homology"/>
<dbReference type="SUPFAM" id="SSF55961">
    <property type="entry name" value="Bet v1-like"/>
    <property type="match status" value="1"/>
</dbReference>
<dbReference type="EMBL" id="JBHTLU010000015">
    <property type="protein sequence ID" value="MFD1221345.1"/>
    <property type="molecule type" value="Genomic_DNA"/>
</dbReference>
<comment type="caution">
    <text evidence="3">The sequence shown here is derived from an EMBL/GenBank/DDBJ whole genome shotgun (WGS) entry which is preliminary data.</text>
</comment>
<dbReference type="InterPro" id="IPR013538">
    <property type="entry name" value="ASHA1/2-like_C"/>
</dbReference>
<accession>A0ABW3UKV0</accession>
<dbReference type="Pfam" id="PF08327">
    <property type="entry name" value="AHSA1"/>
    <property type="match status" value="1"/>
</dbReference>
<sequence>MLAELRKADHGFIAQFERHYKHSIEEVWAYLTENEKLNQWFPELEVEELRQGGLIRFNMPDGTQLDMMILDMKSLSALEYTWGEDRVRFELAAEPGGCLLYLKETIQAVTPHTPKDLAGWHVCLDVIAALLNDTVMDRKREWERMYEQYIQAVEKTVGSL</sequence>
<evidence type="ECO:0000259" key="2">
    <source>
        <dbReference type="Pfam" id="PF08327"/>
    </source>
</evidence>
<gene>
    <name evidence="3" type="ORF">ACFQ4B_14560</name>
</gene>
<evidence type="ECO:0000313" key="3">
    <source>
        <dbReference type="EMBL" id="MFD1221345.1"/>
    </source>
</evidence>
<name>A0ABW3UKV0_9BACL</name>
<dbReference type="RefSeq" id="WP_345589807.1">
    <property type="nucleotide sequence ID" value="NZ_BAABJG010000021.1"/>
</dbReference>
<dbReference type="Proteomes" id="UP001597180">
    <property type="component" value="Unassembled WGS sequence"/>
</dbReference>
<dbReference type="InterPro" id="IPR023393">
    <property type="entry name" value="START-like_dom_sf"/>
</dbReference>
<protein>
    <submittedName>
        <fullName evidence="3">SRPBCC family protein</fullName>
    </submittedName>
</protein>
<feature type="domain" description="Activator of Hsp90 ATPase homologue 1/2-like C-terminal" evidence="2">
    <location>
        <begin position="22"/>
        <end position="131"/>
    </location>
</feature>
<organism evidence="3 4">
    <name type="scientific">Paenibacillus vulneris</name>
    <dbReference type="NCBI Taxonomy" id="1133364"/>
    <lineage>
        <taxon>Bacteria</taxon>
        <taxon>Bacillati</taxon>
        <taxon>Bacillota</taxon>
        <taxon>Bacilli</taxon>
        <taxon>Bacillales</taxon>
        <taxon>Paenibacillaceae</taxon>
        <taxon>Paenibacillus</taxon>
    </lineage>
</organism>
<keyword evidence="4" id="KW-1185">Reference proteome</keyword>
<dbReference type="Gene3D" id="3.30.530.20">
    <property type="match status" value="1"/>
</dbReference>